<dbReference type="InterPro" id="IPR000916">
    <property type="entry name" value="Bet_v_I/MLP"/>
</dbReference>
<accession>A0AAV1DY41</accession>
<name>A0AAV1DY41_OLDCO</name>
<dbReference type="InterPro" id="IPR023393">
    <property type="entry name" value="START-like_dom_sf"/>
</dbReference>
<keyword evidence="3" id="KW-1185">Reference proteome</keyword>
<organism evidence="2 3">
    <name type="scientific">Oldenlandia corymbosa var. corymbosa</name>
    <dbReference type="NCBI Taxonomy" id="529605"/>
    <lineage>
        <taxon>Eukaryota</taxon>
        <taxon>Viridiplantae</taxon>
        <taxon>Streptophyta</taxon>
        <taxon>Embryophyta</taxon>
        <taxon>Tracheophyta</taxon>
        <taxon>Spermatophyta</taxon>
        <taxon>Magnoliopsida</taxon>
        <taxon>eudicotyledons</taxon>
        <taxon>Gunneridae</taxon>
        <taxon>Pentapetalae</taxon>
        <taxon>asterids</taxon>
        <taxon>lamiids</taxon>
        <taxon>Gentianales</taxon>
        <taxon>Rubiaceae</taxon>
        <taxon>Rubioideae</taxon>
        <taxon>Spermacoceae</taxon>
        <taxon>Hedyotis-Oldenlandia complex</taxon>
        <taxon>Oldenlandia</taxon>
    </lineage>
</organism>
<sequence>MSDSRGKLTSQVEVKTNADVFHELLRSKPHQLSTISPNNIQDCNLHDGDWGTVGSVISVNYTHDGKECVSKDIIEAIDEEKKLVKFKVIEGDLLELYKNISVTAHVETNGETNLVTWTIEYEKLHEGIPDPNTLMDLCLQLTKDIESHHLRSNEISGQEANTKKMVSSIEIKVHGDVFHEIYKERPHEISGICPYIHGVDLHEGDWGKEGTVLSWRYTHDGKERVLKDIVEAIDEANKSVTFRVFEGDIMDLYKTFVITLHVDTLGERNLVTWTLEYEKLNESIPDPHSFMELLLQEIKDIESHHLK</sequence>
<evidence type="ECO:0000259" key="1">
    <source>
        <dbReference type="SMART" id="SM01037"/>
    </source>
</evidence>
<dbReference type="Gene3D" id="3.30.530.20">
    <property type="match status" value="2"/>
</dbReference>
<dbReference type="GO" id="GO:0006952">
    <property type="term" value="P:defense response"/>
    <property type="evidence" value="ECO:0007669"/>
    <property type="project" value="InterPro"/>
</dbReference>
<dbReference type="EMBL" id="OX459124">
    <property type="protein sequence ID" value="CAI9112868.1"/>
    <property type="molecule type" value="Genomic_DNA"/>
</dbReference>
<dbReference type="SMART" id="SM01037">
    <property type="entry name" value="Bet_v_1"/>
    <property type="match status" value="2"/>
</dbReference>
<dbReference type="AlphaFoldDB" id="A0AAV1DY41"/>
<dbReference type="InterPro" id="IPR051761">
    <property type="entry name" value="MLP-like_ligand-binding"/>
</dbReference>
<dbReference type="Pfam" id="PF00407">
    <property type="entry name" value="Bet_v_1"/>
    <property type="match status" value="2"/>
</dbReference>
<feature type="domain" description="Bet v I/Major latex protein" evidence="1">
    <location>
        <begin position="160"/>
        <end position="307"/>
    </location>
</feature>
<dbReference type="CDD" id="cd07816">
    <property type="entry name" value="Bet_v1-like"/>
    <property type="match status" value="2"/>
</dbReference>
<dbReference type="PANTHER" id="PTHR31907">
    <property type="entry name" value="MLP-LIKE PROTEIN 423"/>
    <property type="match status" value="1"/>
</dbReference>
<gene>
    <name evidence="2" type="ORF">OLC1_LOCUS19981</name>
</gene>
<dbReference type="Proteomes" id="UP001161247">
    <property type="component" value="Chromosome 7"/>
</dbReference>
<dbReference type="SUPFAM" id="SSF55961">
    <property type="entry name" value="Bet v1-like"/>
    <property type="match status" value="2"/>
</dbReference>
<evidence type="ECO:0000313" key="2">
    <source>
        <dbReference type="EMBL" id="CAI9112868.1"/>
    </source>
</evidence>
<protein>
    <submittedName>
        <fullName evidence="2">OLC1v1013368C1</fullName>
    </submittedName>
</protein>
<proteinExistence type="predicted"/>
<feature type="domain" description="Bet v I/Major latex protein" evidence="1">
    <location>
        <begin position="3"/>
        <end position="152"/>
    </location>
</feature>
<reference evidence="2" key="1">
    <citation type="submission" date="2023-03" db="EMBL/GenBank/DDBJ databases">
        <authorList>
            <person name="Julca I."/>
        </authorList>
    </citation>
    <scope>NUCLEOTIDE SEQUENCE</scope>
</reference>
<evidence type="ECO:0000313" key="3">
    <source>
        <dbReference type="Proteomes" id="UP001161247"/>
    </source>
</evidence>